<gene>
    <name evidence="2" type="ORF">LCGC14_2202360</name>
</gene>
<evidence type="ECO:0000313" key="2">
    <source>
        <dbReference type="EMBL" id="KKL60731.1"/>
    </source>
</evidence>
<evidence type="ECO:0000256" key="1">
    <source>
        <dbReference type="SAM" id="MobiDB-lite"/>
    </source>
</evidence>
<name>A0A0F9E3M5_9ZZZZ</name>
<dbReference type="EMBL" id="LAZR01029051">
    <property type="protein sequence ID" value="KKL60731.1"/>
    <property type="molecule type" value="Genomic_DNA"/>
</dbReference>
<sequence>MAKDPAWSMEVNEEAAATSGRAPVWVTQAGEEEDNARSI</sequence>
<protein>
    <submittedName>
        <fullName evidence="2">Uncharacterized protein</fullName>
    </submittedName>
</protein>
<comment type="caution">
    <text evidence="2">The sequence shown here is derived from an EMBL/GenBank/DDBJ whole genome shotgun (WGS) entry which is preliminary data.</text>
</comment>
<dbReference type="AlphaFoldDB" id="A0A0F9E3M5"/>
<proteinExistence type="predicted"/>
<organism evidence="2">
    <name type="scientific">marine sediment metagenome</name>
    <dbReference type="NCBI Taxonomy" id="412755"/>
    <lineage>
        <taxon>unclassified sequences</taxon>
        <taxon>metagenomes</taxon>
        <taxon>ecological metagenomes</taxon>
    </lineage>
</organism>
<accession>A0A0F9E3M5</accession>
<reference evidence="2" key="1">
    <citation type="journal article" date="2015" name="Nature">
        <title>Complex archaea that bridge the gap between prokaryotes and eukaryotes.</title>
        <authorList>
            <person name="Spang A."/>
            <person name="Saw J.H."/>
            <person name="Jorgensen S.L."/>
            <person name="Zaremba-Niedzwiedzka K."/>
            <person name="Martijn J."/>
            <person name="Lind A.E."/>
            <person name="van Eijk R."/>
            <person name="Schleper C."/>
            <person name="Guy L."/>
            <person name="Ettema T.J."/>
        </authorList>
    </citation>
    <scope>NUCLEOTIDE SEQUENCE</scope>
</reference>
<feature type="region of interest" description="Disordered" evidence="1">
    <location>
        <begin position="1"/>
        <end position="24"/>
    </location>
</feature>